<proteinExistence type="predicted"/>
<accession>A0A398CV53</accession>
<protein>
    <recommendedName>
        <fullName evidence="1">Flavodoxin domain-containing protein</fullName>
    </recommendedName>
</protein>
<sequence length="134" mass="14330">MENGGMFHALLAALLGLGTTLVDPDYTVEPFEAVVVMTPVWMGNPTPAVTTFISNGVLKGKKMFIVAVGGTAANPRAIARLEKWLRARGASVVGHSEVLGYIPDPRAVRPSDEELMTEGVLLAETVRQAFEPQP</sequence>
<dbReference type="SUPFAM" id="SSF52218">
    <property type="entry name" value="Flavoproteins"/>
    <property type="match status" value="1"/>
</dbReference>
<dbReference type="EMBL" id="QXIS01000007">
    <property type="protein sequence ID" value="RIE06562.1"/>
    <property type="molecule type" value="Genomic_DNA"/>
</dbReference>
<name>A0A398CV53_9BACT</name>
<evidence type="ECO:0000259" key="1">
    <source>
        <dbReference type="Pfam" id="PF12724"/>
    </source>
</evidence>
<evidence type="ECO:0000313" key="2">
    <source>
        <dbReference type="EMBL" id="RIE06562.1"/>
    </source>
</evidence>
<dbReference type="Proteomes" id="UP000266328">
    <property type="component" value="Unassembled WGS sequence"/>
</dbReference>
<dbReference type="InterPro" id="IPR029039">
    <property type="entry name" value="Flavoprotein-like_sf"/>
</dbReference>
<gene>
    <name evidence="2" type="ORF">SMC7_01740</name>
</gene>
<dbReference type="Pfam" id="PF12724">
    <property type="entry name" value="Flavodoxin_5"/>
    <property type="match status" value="1"/>
</dbReference>
<dbReference type="AlphaFoldDB" id="A0A398CV53"/>
<evidence type="ECO:0000313" key="3">
    <source>
        <dbReference type="Proteomes" id="UP000266328"/>
    </source>
</evidence>
<feature type="domain" description="Flavodoxin" evidence="1">
    <location>
        <begin position="25"/>
        <end position="89"/>
    </location>
</feature>
<dbReference type="InterPro" id="IPR026816">
    <property type="entry name" value="Flavodoxin_dom"/>
</dbReference>
<dbReference type="Gene3D" id="3.40.50.360">
    <property type="match status" value="1"/>
</dbReference>
<reference evidence="2 3" key="1">
    <citation type="submission" date="2018-09" db="EMBL/GenBank/DDBJ databases">
        <title>Discovery and Ecogenomic Context for Candidatus Cryosericales, a Global Caldiserica Order Active in Thawing Permafrost.</title>
        <authorList>
            <person name="Martinez M.A."/>
            <person name="Woodcroft B.J."/>
            <person name="Ignacio Espinoza J.C."/>
            <person name="Zayed A."/>
            <person name="Singleton C.M."/>
            <person name="Boyd J."/>
            <person name="Li Y.-F."/>
            <person name="Purvine S."/>
            <person name="Maughan H."/>
            <person name="Hodgkins S.B."/>
            <person name="Anderson D."/>
            <person name="Sederholm M."/>
            <person name="Temperton B."/>
            <person name="Saleska S.R."/>
            <person name="Tyson G.W."/>
            <person name="Rich V.I."/>
        </authorList>
    </citation>
    <scope>NUCLEOTIDE SEQUENCE [LARGE SCALE GENOMIC DNA]</scope>
    <source>
        <strain evidence="2 3">SMC7</strain>
    </source>
</reference>
<organism evidence="2 3">
    <name type="scientific">Candidatus Cryosericum terrychapinii</name>
    <dbReference type="NCBI Taxonomy" id="2290919"/>
    <lineage>
        <taxon>Bacteria</taxon>
        <taxon>Pseudomonadati</taxon>
        <taxon>Caldisericota/Cryosericota group</taxon>
        <taxon>Candidatus Cryosericota</taxon>
        <taxon>Candidatus Cryosericia</taxon>
        <taxon>Candidatus Cryosericales</taxon>
        <taxon>Candidatus Cryosericaceae</taxon>
        <taxon>Candidatus Cryosericum</taxon>
    </lineage>
</organism>
<keyword evidence="3" id="KW-1185">Reference proteome</keyword>
<comment type="caution">
    <text evidence="2">The sequence shown here is derived from an EMBL/GenBank/DDBJ whole genome shotgun (WGS) entry which is preliminary data.</text>
</comment>